<evidence type="ECO:0000313" key="4">
    <source>
        <dbReference type="Proteomes" id="UP000035016"/>
    </source>
</evidence>
<name>A0A0F7W7P7_STRLW</name>
<evidence type="ECO:0000256" key="1">
    <source>
        <dbReference type="SAM" id="MobiDB-lite"/>
    </source>
</evidence>
<dbReference type="AlphaFoldDB" id="A0A0F7W7P7"/>
<organism evidence="3 4">
    <name type="scientific">Streptomyces leeuwenhoekii</name>
    <dbReference type="NCBI Taxonomy" id="1437453"/>
    <lineage>
        <taxon>Bacteria</taxon>
        <taxon>Bacillati</taxon>
        <taxon>Actinomycetota</taxon>
        <taxon>Actinomycetes</taxon>
        <taxon>Kitasatosporales</taxon>
        <taxon>Streptomycetaceae</taxon>
        <taxon>Streptomyces</taxon>
    </lineage>
</organism>
<reference evidence="3 4" key="1">
    <citation type="submission" date="2015-02" db="EMBL/GenBank/DDBJ databases">
        <authorList>
            <person name="Gomez-Escribano P.J."/>
        </authorList>
    </citation>
    <scope>NUCLEOTIDE SEQUENCE [LARGE SCALE GENOMIC DNA]</scope>
    <source>
        <strain evidence="4">C34 (DSM 42122 / NRRL B-24963)</strain>
    </source>
</reference>
<evidence type="ECO:0000313" key="3">
    <source>
        <dbReference type="EMBL" id="CQR65862.1"/>
    </source>
</evidence>
<keyword evidence="2" id="KW-0732">Signal</keyword>
<evidence type="ECO:0000256" key="2">
    <source>
        <dbReference type="SAM" id="SignalP"/>
    </source>
</evidence>
<dbReference type="EMBL" id="LN831790">
    <property type="protein sequence ID" value="CQR65862.1"/>
    <property type="molecule type" value="Genomic_DNA"/>
</dbReference>
<dbReference type="KEGG" id="sle:sle_64080"/>
<gene>
    <name evidence="3" type="primary">sle_64080</name>
</gene>
<dbReference type="Proteomes" id="UP000035016">
    <property type="component" value="Chromosome Chromosome"/>
</dbReference>
<accession>A0A0F7W7P7</accession>
<proteinExistence type="predicted"/>
<feature type="signal peptide" evidence="2">
    <location>
        <begin position="1"/>
        <end position="26"/>
    </location>
</feature>
<feature type="chain" id="PRO_5002524572" description="Gram-positive cocci surface proteins LPxTG domain-containing protein" evidence="2">
    <location>
        <begin position="27"/>
        <end position="211"/>
    </location>
</feature>
<dbReference type="RefSeq" id="WP_029387175.1">
    <property type="nucleotide sequence ID" value="NZ_AZSD01000516.1"/>
</dbReference>
<evidence type="ECO:0008006" key="5">
    <source>
        <dbReference type="Google" id="ProtNLM"/>
    </source>
</evidence>
<protein>
    <recommendedName>
        <fullName evidence="5">Gram-positive cocci surface proteins LPxTG domain-containing protein</fullName>
    </recommendedName>
</protein>
<sequence length="211" mass="21545">MRSARMLLAAGAASAALALGATGAYASGSDHEDTSYSQEHDKGQDKEGAEYGKDNGDENSKEYGKDNGDENSKEYGKDNGDENDKEYGKDNGKDDSYDSPRGGMRTGGGALAAVNEGDWGSGRDSGQHDSGSHKDSDRSSGYKDSERDGGKDSEHGSGSWSGGHEKPRGGMHTGGGALAAPSVTAGGMAALAVAGAGLYAVRRRKTAESAG</sequence>
<feature type="compositionally biased region" description="Basic and acidic residues" evidence="1">
    <location>
        <begin position="125"/>
        <end position="155"/>
    </location>
</feature>
<feature type="compositionally biased region" description="Basic and acidic residues" evidence="1">
    <location>
        <begin position="29"/>
        <end position="98"/>
    </location>
</feature>
<feature type="region of interest" description="Disordered" evidence="1">
    <location>
        <begin position="25"/>
        <end position="181"/>
    </location>
</feature>